<comment type="caution">
    <text evidence="1">The sequence shown here is derived from an EMBL/GenBank/DDBJ whole genome shotgun (WGS) entry which is preliminary data.</text>
</comment>
<sequence length="180" mass="19935">MVVMNNSLFQSVILLVIAIGVAGCMDSRESGVAEWMAREKSQAAPKVQPLAAPIVFVPASYTPTGAEDPFSVNKLARVFTQNTKKNNSSLIAAHADRRKEALEAYPLDSIKMVGFLQKEGRPTALLEVEQHLYQAHEGQYLGQNYGRIDKISETQLQLQEIVQDATGDWMERSATIELQE</sequence>
<proteinExistence type="predicted"/>
<organism evidence="1 2">
    <name type="scientific">Lampropedia aestuarii</name>
    <dbReference type="NCBI Taxonomy" id="2562762"/>
    <lineage>
        <taxon>Bacteria</taxon>
        <taxon>Pseudomonadati</taxon>
        <taxon>Pseudomonadota</taxon>
        <taxon>Betaproteobacteria</taxon>
        <taxon>Burkholderiales</taxon>
        <taxon>Comamonadaceae</taxon>
        <taxon>Lampropedia</taxon>
    </lineage>
</organism>
<name>A0A4S5BUC4_9BURK</name>
<dbReference type="EMBL" id="SSWX01000001">
    <property type="protein sequence ID" value="THJ36534.1"/>
    <property type="molecule type" value="Genomic_DNA"/>
</dbReference>
<gene>
    <name evidence="1" type="ORF">E8K88_01160</name>
</gene>
<evidence type="ECO:0000313" key="1">
    <source>
        <dbReference type="EMBL" id="THJ36534.1"/>
    </source>
</evidence>
<reference evidence="1 2" key="1">
    <citation type="submission" date="2019-04" db="EMBL/GenBank/DDBJ databases">
        <title>Lampropedia sp YIM MLB12 draf genome.</title>
        <authorList>
            <person name="Wang Y.-X."/>
        </authorList>
    </citation>
    <scope>NUCLEOTIDE SEQUENCE [LARGE SCALE GENOMIC DNA]</scope>
    <source>
        <strain evidence="1 2">YIM MLB12</strain>
    </source>
</reference>
<evidence type="ECO:0000313" key="2">
    <source>
        <dbReference type="Proteomes" id="UP000306236"/>
    </source>
</evidence>
<keyword evidence="2" id="KW-1185">Reference proteome</keyword>
<dbReference type="InterPro" id="IPR007446">
    <property type="entry name" value="PilP"/>
</dbReference>
<dbReference type="Pfam" id="PF04351">
    <property type="entry name" value="PilP"/>
    <property type="match status" value="1"/>
</dbReference>
<accession>A0A4S5BUC4</accession>
<dbReference type="PIRSF" id="PIRSF016481">
    <property type="entry name" value="Pilus_assembly_PilP"/>
    <property type="match status" value="1"/>
</dbReference>
<protein>
    <submittedName>
        <fullName evidence="1">Pilus assembly protein PilP</fullName>
    </submittedName>
</protein>
<dbReference type="Proteomes" id="UP000306236">
    <property type="component" value="Unassembled WGS sequence"/>
</dbReference>
<dbReference type="OrthoDB" id="5296580at2"/>
<dbReference type="AlphaFoldDB" id="A0A4S5BUC4"/>
<dbReference type="Gene3D" id="2.30.30.830">
    <property type="match status" value="1"/>
</dbReference>